<dbReference type="EMBL" id="JBHSGG010000032">
    <property type="protein sequence ID" value="MFC4728801.1"/>
    <property type="molecule type" value="Genomic_DNA"/>
</dbReference>
<dbReference type="Proteomes" id="UP001595892">
    <property type="component" value="Unassembled WGS sequence"/>
</dbReference>
<proteinExistence type="predicted"/>
<organism evidence="1 2">
    <name type="scientific">Coralloluteibacterium thermophilum</name>
    <dbReference type="NCBI Taxonomy" id="2707049"/>
    <lineage>
        <taxon>Bacteria</taxon>
        <taxon>Pseudomonadati</taxon>
        <taxon>Pseudomonadota</taxon>
        <taxon>Gammaproteobacteria</taxon>
        <taxon>Lysobacterales</taxon>
        <taxon>Lysobacteraceae</taxon>
        <taxon>Coralloluteibacterium</taxon>
    </lineage>
</organism>
<reference evidence="2" key="1">
    <citation type="journal article" date="2019" name="Int. J. Syst. Evol. Microbiol.">
        <title>The Global Catalogue of Microorganisms (GCM) 10K type strain sequencing project: providing services to taxonomists for standard genome sequencing and annotation.</title>
        <authorList>
            <consortium name="The Broad Institute Genomics Platform"/>
            <consortium name="The Broad Institute Genome Sequencing Center for Infectious Disease"/>
            <person name="Wu L."/>
            <person name="Ma J."/>
        </authorList>
    </citation>
    <scope>NUCLEOTIDE SEQUENCE [LARGE SCALE GENOMIC DNA]</scope>
    <source>
        <strain evidence="2">CGMCC 1.13574</strain>
    </source>
</reference>
<protein>
    <submittedName>
        <fullName evidence="1">DUF6445 family protein</fullName>
    </submittedName>
</protein>
<evidence type="ECO:0000313" key="1">
    <source>
        <dbReference type="EMBL" id="MFC4728801.1"/>
    </source>
</evidence>
<dbReference type="RefSeq" id="WP_377004873.1">
    <property type="nucleotide sequence ID" value="NZ_JBHSGG010000032.1"/>
</dbReference>
<comment type="caution">
    <text evidence="1">The sequence shown here is derived from an EMBL/GenBank/DDBJ whole genome shotgun (WGS) entry which is preliminary data.</text>
</comment>
<dbReference type="InterPro" id="IPR045617">
    <property type="entry name" value="DUF6445"/>
</dbReference>
<gene>
    <name evidence="1" type="ORF">ACFO3Q_11530</name>
</gene>
<keyword evidence="2" id="KW-1185">Reference proteome</keyword>
<dbReference type="Pfam" id="PF20043">
    <property type="entry name" value="DUF6445"/>
    <property type="match status" value="1"/>
</dbReference>
<accession>A0ABV9NNT5</accession>
<sequence length="184" mass="20441">MRIIDHFMPAPHATRQQGLCAPFIDWAAPDGEVYKRVCLTHIPGLQDRLEAEVGPVEMLGMGFRLNFGGELPNAAIHSDVGWGTHALVLYLSEGSGGTAFWRHKATGAHRIDPGQFELLEQVRGDWDNADAWDQVALAEMRFNRAVIYESALFHSRWPFAAFGSGHDDGRLIAVAFFNLKEPAE</sequence>
<evidence type="ECO:0000313" key="2">
    <source>
        <dbReference type="Proteomes" id="UP001595892"/>
    </source>
</evidence>
<name>A0ABV9NNT5_9GAMM</name>